<evidence type="ECO:0000256" key="1">
    <source>
        <dbReference type="SAM" id="MobiDB-lite"/>
    </source>
</evidence>
<protein>
    <submittedName>
        <fullName evidence="2">Uncharacterized protein</fullName>
    </submittedName>
</protein>
<evidence type="ECO:0000313" key="2">
    <source>
        <dbReference type="EMBL" id="AQU64906.1"/>
    </source>
</evidence>
<gene>
    <name evidence="2" type="ORF">BBN63_00100</name>
</gene>
<name>A0A1U9QKV2_STRNV</name>
<feature type="region of interest" description="Disordered" evidence="1">
    <location>
        <begin position="246"/>
        <end position="267"/>
    </location>
</feature>
<dbReference type="RefSeq" id="WP_107433763.1">
    <property type="nucleotide sequence ID" value="NZ_CP018047.1"/>
</dbReference>
<accession>A0A1U9QKV2</accession>
<proteinExistence type="predicted"/>
<dbReference type="EMBL" id="CP018047">
    <property type="protein sequence ID" value="AQU64906.1"/>
    <property type="molecule type" value="Genomic_DNA"/>
</dbReference>
<reference evidence="2 3" key="1">
    <citation type="submission" date="2016-11" db="EMBL/GenBank/DDBJ databases">
        <title>Complete genome sequence of Streptomyces niveus SCSIO 3406.</title>
        <authorList>
            <person name="Zhu Q."/>
            <person name="Cheng W."/>
            <person name="Song Y."/>
            <person name="Li Q."/>
            <person name="Ju J."/>
        </authorList>
    </citation>
    <scope>NUCLEOTIDE SEQUENCE [LARGE SCALE GENOMIC DNA]</scope>
    <source>
        <strain evidence="2 3">SCSIO 3406</strain>
    </source>
</reference>
<organism evidence="2 3">
    <name type="scientific">Streptomyces niveus</name>
    <name type="common">Streptomyces spheroides</name>
    <dbReference type="NCBI Taxonomy" id="193462"/>
    <lineage>
        <taxon>Bacteria</taxon>
        <taxon>Bacillati</taxon>
        <taxon>Actinomycetota</taxon>
        <taxon>Actinomycetes</taxon>
        <taxon>Kitasatosporales</taxon>
        <taxon>Streptomycetaceae</taxon>
        <taxon>Streptomyces</taxon>
    </lineage>
</organism>
<dbReference type="Proteomes" id="UP000189677">
    <property type="component" value="Chromosome"/>
</dbReference>
<dbReference type="KEGG" id="snw:BBN63_00100"/>
<evidence type="ECO:0000313" key="3">
    <source>
        <dbReference type="Proteomes" id="UP000189677"/>
    </source>
</evidence>
<dbReference type="OrthoDB" id="4193406at2"/>
<dbReference type="AlphaFoldDB" id="A0A1U9QKV2"/>
<sequence length="267" mass="29107">MTTPTAPAEHLLLLAADFTRHNDALTRLRLNGTSPATALTHHTSSTQHLANSALHIVDTLNTQPMYHSPVIRTVYARVRQLAHLATSAADHLLDAVDILNNTRPGIPVHGQGPLLTHEQALRGAGSRLTLVRDLTDLGAHDAVTTAEVFVTERRHRGAIPSYRPPALSPAQDTALRAVARGEVTVTDDKPSVRRDNIRITIRTIRSLESRHLVAREPCPRWLHDQRIHLTSEGCRGLAATFGRPRTPALTTARPAGGPAVTSRPMTR</sequence>
<keyword evidence="3" id="KW-1185">Reference proteome</keyword>